<dbReference type="GO" id="GO:0005739">
    <property type="term" value="C:mitochondrion"/>
    <property type="evidence" value="ECO:0007669"/>
    <property type="project" value="TreeGrafter"/>
</dbReference>
<comment type="caution">
    <text evidence="5">The sequence shown here is derived from an EMBL/GenBank/DDBJ whole genome shotgun (WGS) entry which is preliminary data.</text>
</comment>
<evidence type="ECO:0000256" key="3">
    <source>
        <dbReference type="ARBA" id="ARBA00022741"/>
    </source>
</evidence>
<dbReference type="InterPro" id="IPR039657">
    <property type="entry name" value="Dimethylallyltransferase"/>
</dbReference>
<evidence type="ECO:0000313" key="5">
    <source>
        <dbReference type="EMBL" id="KAJ5362015.1"/>
    </source>
</evidence>
<evidence type="ECO:0000256" key="4">
    <source>
        <dbReference type="ARBA" id="ARBA00022840"/>
    </source>
</evidence>
<sequence>MTTINTVITVIGPTAVGKTSLGVQLGRAFHTEVISIDSLQCYKPGSIVTAKPTPEETKGVPHHMIDFLEADEEPDSFTEDTLACIAKMQRKGRVPILVGGSTSLTIPVLKAARSQGNRIFAILLGSPPSIHKHNIEARVDEMVYSGLVDEMTQLYELQRSLLGPIPDFSKGVWKTIGYKEFYPYLSGENKGCAKALESAIVNTKRNSVCYAQLQWDWIQTEMCPFLEDMQIPYIELQATSKQDITVAGMASVRGYLRFLHQRQ</sequence>
<evidence type="ECO:0008006" key="7">
    <source>
        <dbReference type="Google" id="ProtNLM"/>
    </source>
</evidence>
<dbReference type="GO" id="GO:0005524">
    <property type="term" value="F:ATP binding"/>
    <property type="evidence" value="ECO:0007669"/>
    <property type="project" value="UniProtKB-KW"/>
</dbReference>
<dbReference type="InterPro" id="IPR027417">
    <property type="entry name" value="P-loop_NTPase"/>
</dbReference>
<proteinExistence type="inferred from homology"/>
<dbReference type="Proteomes" id="UP001148299">
    <property type="component" value="Unassembled WGS sequence"/>
</dbReference>
<keyword evidence="4" id="KW-0067">ATP-binding</keyword>
<keyword evidence="6" id="KW-1185">Reference proteome</keyword>
<dbReference type="PANTHER" id="PTHR11088:SF89">
    <property type="entry name" value="TRNA DIMETHYLALLYLTRANSFERASE"/>
    <property type="match status" value="1"/>
</dbReference>
<name>A0A9W9RKQ7_PENBR</name>
<keyword evidence="2" id="KW-0808">Transferase</keyword>
<reference evidence="5" key="2">
    <citation type="journal article" date="2023" name="IMA Fungus">
        <title>Comparative genomic study of the Penicillium genus elucidates a diverse pangenome and 15 lateral gene transfer events.</title>
        <authorList>
            <person name="Petersen C."/>
            <person name="Sorensen T."/>
            <person name="Nielsen M.R."/>
            <person name="Sondergaard T.E."/>
            <person name="Sorensen J.L."/>
            <person name="Fitzpatrick D.A."/>
            <person name="Frisvad J.C."/>
            <person name="Nielsen K.L."/>
        </authorList>
    </citation>
    <scope>NUCLEOTIDE SEQUENCE</scope>
    <source>
        <strain evidence="5">IBT 35675</strain>
    </source>
</reference>
<protein>
    <recommendedName>
        <fullName evidence="7">tRNA dimethylallyltransferase</fullName>
    </recommendedName>
</protein>
<dbReference type="Pfam" id="PF01715">
    <property type="entry name" value="IPPT"/>
    <property type="match status" value="2"/>
</dbReference>
<evidence type="ECO:0000313" key="6">
    <source>
        <dbReference type="Proteomes" id="UP001148299"/>
    </source>
</evidence>
<gene>
    <name evidence="5" type="ORF">N7541_002859</name>
</gene>
<organism evidence="5 6">
    <name type="scientific">Penicillium brevicompactum</name>
    <dbReference type="NCBI Taxonomy" id="5074"/>
    <lineage>
        <taxon>Eukaryota</taxon>
        <taxon>Fungi</taxon>
        <taxon>Dikarya</taxon>
        <taxon>Ascomycota</taxon>
        <taxon>Pezizomycotina</taxon>
        <taxon>Eurotiomycetes</taxon>
        <taxon>Eurotiomycetidae</taxon>
        <taxon>Eurotiales</taxon>
        <taxon>Aspergillaceae</taxon>
        <taxon>Penicillium</taxon>
    </lineage>
</organism>
<comment type="similarity">
    <text evidence="1">Belongs to the IPP transferase family.</text>
</comment>
<dbReference type="SUPFAM" id="SSF52540">
    <property type="entry name" value="P-loop containing nucleoside triphosphate hydrolases"/>
    <property type="match status" value="1"/>
</dbReference>
<dbReference type="GO" id="GO:0006400">
    <property type="term" value="P:tRNA modification"/>
    <property type="evidence" value="ECO:0007669"/>
    <property type="project" value="TreeGrafter"/>
</dbReference>
<dbReference type="PANTHER" id="PTHR11088">
    <property type="entry name" value="TRNA DIMETHYLALLYLTRANSFERASE"/>
    <property type="match status" value="1"/>
</dbReference>
<dbReference type="EMBL" id="JAPZBR010000002">
    <property type="protein sequence ID" value="KAJ5362015.1"/>
    <property type="molecule type" value="Genomic_DNA"/>
</dbReference>
<evidence type="ECO:0000256" key="1">
    <source>
        <dbReference type="ARBA" id="ARBA00005842"/>
    </source>
</evidence>
<keyword evidence="3" id="KW-0547">Nucleotide-binding</keyword>
<evidence type="ECO:0000256" key="2">
    <source>
        <dbReference type="ARBA" id="ARBA00022679"/>
    </source>
</evidence>
<accession>A0A9W9RKQ7</accession>
<dbReference type="GO" id="GO:0052381">
    <property type="term" value="F:tRNA dimethylallyltransferase activity"/>
    <property type="evidence" value="ECO:0007669"/>
    <property type="project" value="TreeGrafter"/>
</dbReference>
<dbReference type="Gene3D" id="3.40.50.300">
    <property type="entry name" value="P-loop containing nucleotide triphosphate hydrolases"/>
    <property type="match status" value="1"/>
</dbReference>
<reference evidence="5" key="1">
    <citation type="submission" date="2022-12" db="EMBL/GenBank/DDBJ databases">
        <authorList>
            <person name="Petersen C."/>
        </authorList>
    </citation>
    <scope>NUCLEOTIDE SEQUENCE</scope>
    <source>
        <strain evidence="5">IBT 35675</strain>
    </source>
</reference>
<dbReference type="AlphaFoldDB" id="A0A9W9RKQ7"/>